<evidence type="ECO:0000313" key="4">
    <source>
        <dbReference type="Proteomes" id="UP000093044"/>
    </source>
</evidence>
<protein>
    <recommendedName>
        <fullName evidence="2">PSP1 C-terminal domain-containing protein</fullName>
    </recommendedName>
</protein>
<dbReference type="Pfam" id="PF04468">
    <property type="entry name" value="PSP1"/>
    <property type="match status" value="1"/>
</dbReference>
<feature type="domain" description="PSP1 C-terminal" evidence="2">
    <location>
        <begin position="78"/>
        <end position="163"/>
    </location>
</feature>
<feature type="compositionally biased region" description="Low complexity" evidence="1">
    <location>
        <begin position="421"/>
        <end position="430"/>
    </location>
</feature>
<organism evidence="3 4">
    <name type="scientific">Cloacibacillus porcorum</name>
    <dbReference type="NCBI Taxonomy" id="1197717"/>
    <lineage>
        <taxon>Bacteria</taxon>
        <taxon>Thermotogati</taxon>
        <taxon>Synergistota</taxon>
        <taxon>Synergistia</taxon>
        <taxon>Synergistales</taxon>
        <taxon>Synergistaceae</taxon>
        <taxon>Cloacibacillus</taxon>
    </lineage>
</organism>
<dbReference type="NCBIfam" id="NF041131">
    <property type="entry name" value="RicT_YaaT_fam"/>
    <property type="match status" value="1"/>
</dbReference>
<dbReference type="AlphaFoldDB" id="A0A1B2I5P5"/>
<evidence type="ECO:0000256" key="1">
    <source>
        <dbReference type="SAM" id="MobiDB-lite"/>
    </source>
</evidence>
<name>A0A1B2I5P5_9BACT</name>
<dbReference type="PANTHER" id="PTHR43830:SF3">
    <property type="entry name" value="PROTEIN PSP1"/>
    <property type="match status" value="1"/>
</dbReference>
<reference evidence="3" key="1">
    <citation type="submission" date="2016-08" db="EMBL/GenBank/DDBJ databases">
        <title>Complete genome of Cloacibacillus porcorum.</title>
        <authorList>
            <person name="Looft T."/>
            <person name="Bayles D.O."/>
            <person name="Alt D.P."/>
        </authorList>
    </citation>
    <scope>NUCLEOTIDE SEQUENCE [LARGE SCALE GENOMIC DNA]</scope>
    <source>
        <strain evidence="3">CL-84</strain>
    </source>
</reference>
<feature type="compositionally biased region" description="Basic and acidic residues" evidence="1">
    <location>
        <begin position="320"/>
        <end position="349"/>
    </location>
</feature>
<proteinExistence type="predicted"/>
<dbReference type="KEGG" id="cpor:BED41_09530"/>
<dbReference type="OrthoDB" id="9779344at2"/>
<dbReference type="PANTHER" id="PTHR43830">
    <property type="entry name" value="PROTEIN PSP1"/>
    <property type="match status" value="1"/>
</dbReference>
<dbReference type="InterPro" id="IPR047767">
    <property type="entry name" value="PSP1-like"/>
</dbReference>
<evidence type="ECO:0000259" key="2">
    <source>
        <dbReference type="PROSITE" id="PS51411"/>
    </source>
</evidence>
<feature type="region of interest" description="Disordered" evidence="1">
    <location>
        <begin position="320"/>
        <end position="430"/>
    </location>
</feature>
<dbReference type="GO" id="GO:0005737">
    <property type="term" value="C:cytoplasm"/>
    <property type="evidence" value="ECO:0007669"/>
    <property type="project" value="TreeGrafter"/>
</dbReference>
<dbReference type="EMBL" id="CP016757">
    <property type="protein sequence ID" value="ANZ45290.1"/>
    <property type="molecule type" value="Genomic_DNA"/>
</dbReference>
<feature type="compositionally biased region" description="Basic residues" evidence="1">
    <location>
        <begin position="405"/>
        <end position="416"/>
    </location>
</feature>
<evidence type="ECO:0000313" key="3">
    <source>
        <dbReference type="EMBL" id="ANZ45290.1"/>
    </source>
</evidence>
<feature type="compositionally biased region" description="Basic residues" evidence="1">
    <location>
        <begin position="350"/>
        <end position="361"/>
    </location>
</feature>
<gene>
    <name evidence="3" type="ORF">BED41_09530</name>
</gene>
<dbReference type="GeneID" id="83058087"/>
<dbReference type="Proteomes" id="UP000093044">
    <property type="component" value="Chromosome"/>
</dbReference>
<sequence length="430" mass="48558">MNKYLAIYGKPRYLGLVEYDGEIKKGSTLIVESVRGEELAVAVGEINAEQEAAYRLLRNASEHGDGMAKNSEPVVTDLTFMAFASDDDIETAESYRAEEDRILKEAKELLTPHNLEMKLIDVEFLRAKRKLFFYFSSEQRVDFRAYVRDLAREFKTRIELRQVGVRDEAKIIRGVGPCGQPCCCSYWLNQFAPICIKMVKEQNLALNPAKISGICGRLMCCMCYEHEAYHEAWEGFPNPGTKIKTPNGNVIVAGIDLPTKSLRCFIVGKGEVKIPKDKFAEFKDVVTSGGEWVVPEEEIEEPDLKIQDIFPKCMQCAGHHERAAAEQKREENAGKRRSEDGETNAEQRPRGNKKRKKHHPKHENQTAGEGQDGLREETPQKVKNASDNRPPKEEKAAPGGEERPKRHFQRRRRPNAKKGGDNAAAAKAEV</sequence>
<dbReference type="STRING" id="1197717.BED41_09530"/>
<keyword evidence="4" id="KW-1185">Reference proteome</keyword>
<dbReference type="RefSeq" id="WP_066745304.1">
    <property type="nucleotide sequence ID" value="NZ_CP016757.1"/>
</dbReference>
<feature type="compositionally biased region" description="Basic and acidic residues" evidence="1">
    <location>
        <begin position="372"/>
        <end position="404"/>
    </location>
</feature>
<dbReference type="PROSITE" id="PS51411">
    <property type="entry name" value="PSP1_C"/>
    <property type="match status" value="1"/>
</dbReference>
<dbReference type="InterPro" id="IPR007557">
    <property type="entry name" value="PSP1_C"/>
</dbReference>
<accession>A0A1B2I5P5</accession>